<dbReference type="AlphaFoldDB" id="A0A1C1A1F2"/>
<organism evidence="1 2">
    <name type="scientific">Paenibacillus pectinilyticus</name>
    <dbReference type="NCBI Taxonomy" id="512399"/>
    <lineage>
        <taxon>Bacteria</taxon>
        <taxon>Bacillati</taxon>
        <taxon>Bacillota</taxon>
        <taxon>Bacilli</taxon>
        <taxon>Bacillales</taxon>
        <taxon>Paenibacillaceae</taxon>
        <taxon>Paenibacillus</taxon>
    </lineage>
</organism>
<dbReference type="RefSeq" id="WP_065853196.1">
    <property type="nucleotide sequence ID" value="NZ_LYPC01000020.1"/>
</dbReference>
<evidence type="ECO:0000313" key="1">
    <source>
        <dbReference type="EMBL" id="OCT14344.1"/>
    </source>
</evidence>
<dbReference type="Proteomes" id="UP000093309">
    <property type="component" value="Unassembled WGS sequence"/>
</dbReference>
<gene>
    <name evidence="1" type="ORF">A8709_26325</name>
</gene>
<evidence type="ECO:0000313" key="2">
    <source>
        <dbReference type="Proteomes" id="UP000093309"/>
    </source>
</evidence>
<protein>
    <recommendedName>
        <fullName evidence="3">KfrA N-terminal DNA-binding domain-containing protein</fullName>
    </recommendedName>
</protein>
<dbReference type="EMBL" id="LYPC01000020">
    <property type="protein sequence ID" value="OCT14344.1"/>
    <property type="molecule type" value="Genomic_DNA"/>
</dbReference>
<reference evidence="2" key="1">
    <citation type="submission" date="2016-05" db="EMBL/GenBank/DDBJ databases">
        <title>Paenibacillus oryzae. sp. nov., isolated from the rice root.</title>
        <authorList>
            <person name="Zhang J."/>
            <person name="Zhang X."/>
        </authorList>
    </citation>
    <scope>NUCLEOTIDE SEQUENCE [LARGE SCALE GENOMIC DNA]</scope>
    <source>
        <strain evidence="2">KCTC13222</strain>
    </source>
</reference>
<proteinExistence type="predicted"/>
<keyword evidence="2" id="KW-1185">Reference proteome</keyword>
<accession>A0A1C1A1F2</accession>
<comment type="caution">
    <text evidence="1">The sequence shown here is derived from an EMBL/GenBank/DDBJ whole genome shotgun (WGS) entry which is preliminary data.</text>
</comment>
<dbReference type="OrthoDB" id="2665131at2"/>
<evidence type="ECO:0008006" key="3">
    <source>
        <dbReference type="Google" id="ProtNLM"/>
    </source>
</evidence>
<name>A0A1C1A1F2_9BACL</name>
<sequence>MARTSSFSNSDLSWECSQVKRKILNDAKKGRITRISKSVVFELIAARPRIGLKSSRMLWAGPQREYLESWFVKLEEELQLIFDSPPDADPTQTRSEELSKNYSILEAKVTHLTDLVATYRDALEKLRLENVKLRELTILRFGHIDTEAN</sequence>
<dbReference type="STRING" id="512399.A8709_26325"/>